<feature type="transmembrane region" description="Helical" evidence="1">
    <location>
        <begin position="26"/>
        <end position="46"/>
    </location>
</feature>
<keyword evidence="4" id="KW-1185">Reference proteome</keyword>
<evidence type="ECO:0000313" key="3">
    <source>
        <dbReference type="EMBL" id="PSJ42179.1"/>
    </source>
</evidence>
<protein>
    <submittedName>
        <fullName evidence="3">S26 family signal peptidase</fullName>
    </submittedName>
</protein>
<evidence type="ECO:0000313" key="4">
    <source>
        <dbReference type="Proteomes" id="UP000241167"/>
    </source>
</evidence>
<dbReference type="RefSeq" id="WP_106512348.1">
    <property type="nucleotide sequence ID" value="NZ_PXYI01000002.1"/>
</dbReference>
<dbReference type="InterPro" id="IPR036286">
    <property type="entry name" value="LexA/Signal_pep-like_sf"/>
</dbReference>
<evidence type="ECO:0000259" key="2">
    <source>
        <dbReference type="Pfam" id="PF10502"/>
    </source>
</evidence>
<sequence>MAERRDLPLFAWGDSLRAARSRRKLLWSRCAVVAVGIVGLGGTIMLPPPPRLVWNVSASAPIGLYVVAPGQQPGRGDMVVAWPPAAARDLAARRGYLAANVPLVKRVAAVEGDTICASGQSVRVNGAPVALRLTADAAGRPLPRWDGCVRLARGMIFLLMARSTGSFDGRYFGPTLASDVIGKASLTWRR</sequence>
<comment type="caution">
    <text evidence="3">The sequence shown here is derived from an EMBL/GenBank/DDBJ whole genome shotgun (WGS) entry which is preliminary data.</text>
</comment>
<dbReference type="Pfam" id="PF10502">
    <property type="entry name" value="Peptidase_S26"/>
    <property type="match status" value="1"/>
</dbReference>
<keyword evidence="1" id="KW-0472">Membrane</keyword>
<dbReference type="EMBL" id="PXYI01000002">
    <property type="protein sequence ID" value="PSJ42179.1"/>
    <property type="molecule type" value="Genomic_DNA"/>
</dbReference>
<evidence type="ECO:0000256" key="1">
    <source>
        <dbReference type="SAM" id="Phobius"/>
    </source>
</evidence>
<gene>
    <name evidence="3" type="ORF">C7I55_08060</name>
</gene>
<dbReference type="InterPro" id="IPR019533">
    <property type="entry name" value="Peptidase_S26"/>
</dbReference>
<reference evidence="3 4" key="1">
    <citation type="submission" date="2018-03" db="EMBL/GenBank/DDBJ databases">
        <title>The draft genome of Sphingosinicella sp. GL-C-18.</title>
        <authorList>
            <person name="Liu L."/>
            <person name="Li L."/>
            <person name="Liang L."/>
            <person name="Zhang X."/>
            <person name="Wang T."/>
        </authorList>
    </citation>
    <scope>NUCLEOTIDE SEQUENCE [LARGE SCALE GENOMIC DNA]</scope>
    <source>
        <strain evidence="3 4">GL-C-18</strain>
    </source>
</reference>
<dbReference type="AlphaFoldDB" id="A0A2P7QW64"/>
<organism evidence="3 4">
    <name type="scientific">Allosphingosinicella deserti</name>
    <dbReference type="NCBI Taxonomy" id="2116704"/>
    <lineage>
        <taxon>Bacteria</taxon>
        <taxon>Pseudomonadati</taxon>
        <taxon>Pseudomonadota</taxon>
        <taxon>Alphaproteobacteria</taxon>
        <taxon>Sphingomonadales</taxon>
        <taxon>Sphingomonadaceae</taxon>
        <taxon>Allosphingosinicella</taxon>
    </lineage>
</organism>
<proteinExistence type="predicted"/>
<dbReference type="GO" id="GO:0006465">
    <property type="term" value="P:signal peptide processing"/>
    <property type="evidence" value="ECO:0007669"/>
    <property type="project" value="InterPro"/>
</dbReference>
<accession>A0A2P7QW64</accession>
<dbReference type="SUPFAM" id="SSF51306">
    <property type="entry name" value="LexA/Signal peptidase"/>
    <property type="match status" value="1"/>
</dbReference>
<dbReference type="GO" id="GO:0004252">
    <property type="term" value="F:serine-type endopeptidase activity"/>
    <property type="evidence" value="ECO:0007669"/>
    <property type="project" value="InterPro"/>
</dbReference>
<keyword evidence="1" id="KW-0812">Transmembrane</keyword>
<name>A0A2P7QW64_9SPHN</name>
<dbReference type="OrthoDB" id="5360818at2"/>
<dbReference type="Proteomes" id="UP000241167">
    <property type="component" value="Unassembled WGS sequence"/>
</dbReference>
<keyword evidence="1" id="KW-1133">Transmembrane helix</keyword>
<dbReference type="Gene3D" id="2.10.109.10">
    <property type="entry name" value="Umud Fragment, subunit A"/>
    <property type="match status" value="1"/>
</dbReference>
<feature type="domain" description="Peptidase S26" evidence="2">
    <location>
        <begin position="27"/>
        <end position="188"/>
    </location>
</feature>